<protein>
    <submittedName>
        <fullName evidence="1">Uncharacterized protein</fullName>
    </submittedName>
</protein>
<organism evidence="1 2">
    <name type="scientific">Riccia fluitans</name>
    <dbReference type="NCBI Taxonomy" id="41844"/>
    <lineage>
        <taxon>Eukaryota</taxon>
        <taxon>Viridiplantae</taxon>
        <taxon>Streptophyta</taxon>
        <taxon>Embryophyta</taxon>
        <taxon>Marchantiophyta</taxon>
        <taxon>Marchantiopsida</taxon>
        <taxon>Marchantiidae</taxon>
        <taxon>Marchantiales</taxon>
        <taxon>Ricciaceae</taxon>
        <taxon>Riccia</taxon>
    </lineage>
</organism>
<dbReference type="Proteomes" id="UP001605036">
    <property type="component" value="Unassembled WGS sequence"/>
</dbReference>
<gene>
    <name evidence="1" type="ORF">R1flu_012968</name>
</gene>
<sequence length="121" mass="13923">MGRCPTHKDIKKKGCSHKFAVHAKFMEKGNNLIHLELRFYLAAYLFLLRSFNGSLTEHPIHAREKNTPELSCELMLHHSPDYGPPYQGAPVCYEAPFDLEGIIRVTPQDSSIGRYHVLRCW</sequence>
<reference evidence="1 2" key="1">
    <citation type="submission" date="2024-09" db="EMBL/GenBank/DDBJ databases">
        <title>Chromosome-scale assembly of Riccia fluitans.</title>
        <authorList>
            <person name="Paukszto L."/>
            <person name="Sawicki J."/>
            <person name="Karawczyk K."/>
            <person name="Piernik-Szablinska J."/>
            <person name="Szczecinska M."/>
            <person name="Mazdziarz M."/>
        </authorList>
    </citation>
    <scope>NUCLEOTIDE SEQUENCE [LARGE SCALE GENOMIC DNA]</scope>
    <source>
        <strain evidence="1">Rf_01</strain>
        <tissue evidence="1">Aerial parts of the thallus</tissue>
    </source>
</reference>
<evidence type="ECO:0000313" key="1">
    <source>
        <dbReference type="EMBL" id="KAL2645381.1"/>
    </source>
</evidence>
<evidence type="ECO:0000313" key="2">
    <source>
        <dbReference type="Proteomes" id="UP001605036"/>
    </source>
</evidence>
<dbReference type="EMBL" id="JBHFFA010000002">
    <property type="protein sequence ID" value="KAL2645381.1"/>
    <property type="molecule type" value="Genomic_DNA"/>
</dbReference>
<dbReference type="AlphaFoldDB" id="A0ABD1ZC56"/>
<proteinExistence type="predicted"/>
<comment type="caution">
    <text evidence="1">The sequence shown here is derived from an EMBL/GenBank/DDBJ whole genome shotgun (WGS) entry which is preliminary data.</text>
</comment>
<accession>A0ABD1ZC56</accession>
<name>A0ABD1ZC56_9MARC</name>
<keyword evidence="2" id="KW-1185">Reference proteome</keyword>